<dbReference type="EMBL" id="CAJOAY010030304">
    <property type="protein sequence ID" value="CAF4418418.1"/>
    <property type="molecule type" value="Genomic_DNA"/>
</dbReference>
<proteinExistence type="predicted"/>
<accession>A0A820QFK3</accession>
<dbReference type="Proteomes" id="UP000663881">
    <property type="component" value="Unassembled WGS sequence"/>
</dbReference>
<name>A0A820QFK3_9BILA</name>
<gene>
    <name evidence="1" type="ORF">OKA104_LOCUS52376</name>
</gene>
<reference evidence="1" key="1">
    <citation type="submission" date="2021-02" db="EMBL/GenBank/DDBJ databases">
        <authorList>
            <person name="Nowell W R."/>
        </authorList>
    </citation>
    <scope>NUCLEOTIDE SEQUENCE</scope>
</reference>
<comment type="caution">
    <text evidence="1">The sequence shown here is derived from an EMBL/GenBank/DDBJ whole genome shotgun (WGS) entry which is preliminary data.</text>
</comment>
<sequence length="59" mass="6607">MVSSGTQSKNNYIEENAIFTLTCCMRNDAGTVDFIGKNRFGEARTSCRIQLVNDPAFDR</sequence>
<evidence type="ECO:0000313" key="1">
    <source>
        <dbReference type="EMBL" id="CAF4418418.1"/>
    </source>
</evidence>
<dbReference type="AlphaFoldDB" id="A0A820QFK3"/>
<organism evidence="1 2">
    <name type="scientific">Adineta steineri</name>
    <dbReference type="NCBI Taxonomy" id="433720"/>
    <lineage>
        <taxon>Eukaryota</taxon>
        <taxon>Metazoa</taxon>
        <taxon>Spiralia</taxon>
        <taxon>Gnathifera</taxon>
        <taxon>Rotifera</taxon>
        <taxon>Eurotatoria</taxon>
        <taxon>Bdelloidea</taxon>
        <taxon>Adinetida</taxon>
        <taxon>Adinetidae</taxon>
        <taxon>Adineta</taxon>
    </lineage>
</organism>
<evidence type="ECO:0000313" key="2">
    <source>
        <dbReference type="Proteomes" id="UP000663881"/>
    </source>
</evidence>
<protein>
    <submittedName>
        <fullName evidence="1">Uncharacterized protein</fullName>
    </submittedName>
</protein>